<dbReference type="PANTHER" id="PTHR30411:SF0">
    <property type="entry name" value="CYS-TRNA(PRO)_CYS-TRNA(CYS) DEACYLASE YBAK"/>
    <property type="match status" value="1"/>
</dbReference>
<comment type="caution">
    <text evidence="6">The sequence shown here is derived from an EMBL/GenBank/DDBJ whole genome shotgun (WGS) entry which is preliminary data.</text>
</comment>
<proteinExistence type="inferred from homology"/>
<comment type="similarity">
    <text evidence="1 4">Belongs to the prolyl-tRNA editing family. YbaK/EbsC subfamily.</text>
</comment>
<evidence type="ECO:0000256" key="4">
    <source>
        <dbReference type="PIRNR" id="PIRNR006181"/>
    </source>
</evidence>
<dbReference type="InterPro" id="IPR004369">
    <property type="entry name" value="Prolyl-tRNA_editing_YbaK/EbsC"/>
</dbReference>
<dbReference type="SUPFAM" id="SSF55826">
    <property type="entry name" value="YbaK/ProRS associated domain"/>
    <property type="match status" value="1"/>
</dbReference>
<keyword evidence="3 4" id="KW-0456">Lyase</keyword>
<dbReference type="Pfam" id="PF04073">
    <property type="entry name" value="tRNA_edit"/>
    <property type="match status" value="1"/>
</dbReference>
<evidence type="ECO:0000313" key="7">
    <source>
        <dbReference type="Proteomes" id="UP000660021"/>
    </source>
</evidence>
<dbReference type="EC" id="4.2.-.-" evidence="4"/>
<evidence type="ECO:0000256" key="3">
    <source>
        <dbReference type="ARBA" id="ARBA00023239"/>
    </source>
</evidence>
<accession>A0ABR7HR88</accession>
<gene>
    <name evidence="6" type="primary">ybaK</name>
    <name evidence="6" type="ORF">H8S34_04260</name>
</gene>
<evidence type="ECO:0000256" key="1">
    <source>
        <dbReference type="ARBA" id="ARBA00009798"/>
    </source>
</evidence>
<dbReference type="InterPro" id="IPR007214">
    <property type="entry name" value="YbaK/aa-tRNA-synth-assoc-dom"/>
</dbReference>
<dbReference type="Gene3D" id="3.90.960.10">
    <property type="entry name" value="YbaK/aminoacyl-tRNA synthetase-associated domain"/>
    <property type="match status" value="1"/>
</dbReference>
<organism evidence="6 7">
    <name type="scientific">Pseudoflavonifractor hominis</name>
    <dbReference type="NCBI Taxonomy" id="2763059"/>
    <lineage>
        <taxon>Bacteria</taxon>
        <taxon>Bacillati</taxon>
        <taxon>Bacillota</taxon>
        <taxon>Clostridia</taxon>
        <taxon>Eubacteriales</taxon>
        <taxon>Oscillospiraceae</taxon>
        <taxon>Pseudoflavonifractor</taxon>
    </lineage>
</organism>
<evidence type="ECO:0000259" key="5">
    <source>
        <dbReference type="Pfam" id="PF04073"/>
    </source>
</evidence>
<evidence type="ECO:0000313" key="6">
    <source>
        <dbReference type="EMBL" id="MBC5730044.1"/>
    </source>
</evidence>
<evidence type="ECO:0000256" key="2">
    <source>
        <dbReference type="ARBA" id="ARBA00022917"/>
    </source>
</evidence>
<dbReference type="RefSeq" id="WP_186963131.1">
    <property type="nucleotide sequence ID" value="NZ_JACOPR010000002.1"/>
</dbReference>
<dbReference type="InterPro" id="IPR036754">
    <property type="entry name" value="YbaK/aa-tRNA-synt-asso_dom_sf"/>
</dbReference>
<keyword evidence="7" id="KW-1185">Reference proteome</keyword>
<dbReference type="CDD" id="cd00002">
    <property type="entry name" value="YbaK_deacylase"/>
    <property type="match status" value="1"/>
</dbReference>
<protein>
    <recommendedName>
        <fullName evidence="4">Cys-tRNA(Pro)/Cys-tRNA(Cys) deacylase</fullName>
        <ecNumber evidence="4">4.2.-.-</ecNumber>
    </recommendedName>
</protein>
<feature type="domain" description="YbaK/aminoacyl-tRNA synthetase-associated" evidence="5">
    <location>
        <begin position="37"/>
        <end position="148"/>
    </location>
</feature>
<reference evidence="6 7" key="1">
    <citation type="submission" date="2020-08" db="EMBL/GenBank/DDBJ databases">
        <title>Genome public.</title>
        <authorList>
            <person name="Liu C."/>
            <person name="Sun Q."/>
        </authorList>
    </citation>
    <scope>NUCLEOTIDE SEQUENCE [LARGE SCALE GENOMIC DNA]</scope>
    <source>
        <strain evidence="6 7">New-38</strain>
    </source>
</reference>
<dbReference type="EMBL" id="JACOPR010000002">
    <property type="protein sequence ID" value="MBC5730044.1"/>
    <property type="molecule type" value="Genomic_DNA"/>
</dbReference>
<dbReference type="PIRSF" id="PIRSF006181">
    <property type="entry name" value="EbsC_YbaK"/>
    <property type="match status" value="1"/>
</dbReference>
<name>A0ABR7HR88_9FIRM</name>
<sequence length="158" mass="16803">MAEEKTNVMRLLDQKKVPYTPHHYASPDGAVDGVTVAGLIGRAPEQVFKTLVTCAPSGAHYVFVVPVLRELDLKAAAKAVGEKSIAMLRQAELLPLTGYVHGGCSPLGMKKQFRTVLDASAQNLETMVVSAGKIGAQVELPPAELARLARAQFAPVAK</sequence>
<dbReference type="Proteomes" id="UP000660021">
    <property type="component" value="Unassembled WGS sequence"/>
</dbReference>
<keyword evidence="2 4" id="KW-0648">Protein biosynthesis</keyword>
<dbReference type="NCBIfam" id="TIGR00011">
    <property type="entry name" value="YbaK_EbsC"/>
    <property type="match status" value="1"/>
</dbReference>
<dbReference type="PANTHER" id="PTHR30411">
    <property type="entry name" value="CYTOPLASMIC PROTEIN"/>
    <property type="match status" value="1"/>
</dbReference>